<dbReference type="Gene3D" id="3.60.40.10">
    <property type="entry name" value="PPM-type phosphatase domain"/>
    <property type="match status" value="1"/>
</dbReference>
<dbReference type="GO" id="GO:0009570">
    <property type="term" value="C:chloroplast stroma"/>
    <property type="evidence" value="ECO:0007669"/>
    <property type="project" value="EnsemblPlants"/>
</dbReference>
<evidence type="ECO:0000259" key="2">
    <source>
        <dbReference type="PROSITE" id="PS51746"/>
    </source>
</evidence>
<dbReference type="PANTHER" id="PTHR13832:SF589">
    <property type="entry name" value="[PYRUVATE DEHYDROGENASE [ACETYL-TRANSFERRING]]-PHOSPHATASE 2, MITOCHONDRIAL"/>
    <property type="match status" value="1"/>
</dbReference>
<evidence type="ECO:0000256" key="1">
    <source>
        <dbReference type="SAM" id="MobiDB-lite"/>
    </source>
</evidence>
<dbReference type="InterPro" id="IPR036457">
    <property type="entry name" value="PPM-type-like_dom_sf"/>
</dbReference>
<dbReference type="SUPFAM" id="SSF81606">
    <property type="entry name" value="PP2C-like"/>
    <property type="match status" value="1"/>
</dbReference>
<comment type="caution">
    <text evidence="3">The sequence shown here is derived from an EMBL/GenBank/DDBJ whole genome shotgun (WGS) entry which is preliminary data.</text>
</comment>
<dbReference type="GO" id="GO:0004722">
    <property type="term" value="F:protein serine/threonine phosphatase activity"/>
    <property type="evidence" value="ECO:0007669"/>
    <property type="project" value="InterPro"/>
</dbReference>
<dbReference type="Proteomes" id="UP000265515">
    <property type="component" value="Unassembled WGS sequence"/>
</dbReference>
<protein>
    <recommendedName>
        <fullName evidence="2">PPM-type phosphatase domain-containing protein</fullName>
    </recommendedName>
</protein>
<feature type="compositionally biased region" description="Polar residues" evidence="1">
    <location>
        <begin position="1"/>
        <end position="27"/>
    </location>
</feature>
<dbReference type="CDD" id="cd00143">
    <property type="entry name" value="PP2Cc"/>
    <property type="match status" value="1"/>
</dbReference>
<reference evidence="3 4" key="1">
    <citation type="journal article" date="2018" name="Cell">
        <title>The Chara Genome: Secondary Complexity and Implications for Plant Terrestrialization.</title>
        <authorList>
            <person name="Nishiyama T."/>
            <person name="Sakayama H."/>
            <person name="Vries J.D."/>
            <person name="Buschmann H."/>
            <person name="Saint-Marcoux D."/>
            <person name="Ullrich K.K."/>
            <person name="Haas F.B."/>
            <person name="Vanderstraeten L."/>
            <person name="Becker D."/>
            <person name="Lang D."/>
            <person name="Vosolsobe S."/>
            <person name="Rombauts S."/>
            <person name="Wilhelmsson P.K.I."/>
            <person name="Janitza P."/>
            <person name="Kern R."/>
            <person name="Heyl A."/>
            <person name="Rumpler F."/>
            <person name="Villalobos L.I.A.C."/>
            <person name="Clay J.M."/>
            <person name="Skokan R."/>
            <person name="Toyoda A."/>
            <person name="Suzuki Y."/>
            <person name="Kagoshima H."/>
            <person name="Schijlen E."/>
            <person name="Tajeshwar N."/>
            <person name="Catarino B."/>
            <person name="Hetherington A.J."/>
            <person name="Saltykova A."/>
            <person name="Bonnot C."/>
            <person name="Breuninger H."/>
            <person name="Symeonidi A."/>
            <person name="Radhakrishnan G.V."/>
            <person name="Van Nieuwerburgh F."/>
            <person name="Deforce D."/>
            <person name="Chang C."/>
            <person name="Karol K.G."/>
            <person name="Hedrich R."/>
            <person name="Ulvskov P."/>
            <person name="Glockner G."/>
            <person name="Delwiche C.F."/>
            <person name="Petrasek J."/>
            <person name="Van de Peer Y."/>
            <person name="Friml J."/>
            <person name="Beilby M."/>
            <person name="Dolan L."/>
            <person name="Kohara Y."/>
            <person name="Sugano S."/>
            <person name="Fujiyama A."/>
            <person name="Delaux P.-M."/>
            <person name="Quint M."/>
            <person name="TheiBen G."/>
            <person name="Hagemann M."/>
            <person name="Harholt J."/>
            <person name="Dunand C."/>
            <person name="Zachgo S."/>
            <person name="Langdale J."/>
            <person name="Maumus F."/>
            <person name="Straeten D.V.D."/>
            <person name="Gould S.B."/>
            <person name="Rensing S.A."/>
        </authorList>
    </citation>
    <scope>NUCLEOTIDE SEQUENCE [LARGE SCALE GENOMIC DNA]</scope>
    <source>
        <strain evidence="3 4">S276</strain>
    </source>
</reference>
<dbReference type="Gramene" id="GBG62235">
    <property type="protein sequence ID" value="GBG62235"/>
    <property type="gene ID" value="CBR_g29842"/>
</dbReference>
<dbReference type="GO" id="GO:0000287">
    <property type="term" value="F:magnesium ion binding"/>
    <property type="evidence" value="ECO:0007669"/>
    <property type="project" value="EnsemblPlants"/>
</dbReference>
<dbReference type="OMA" id="WCHASAA"/>
<dbReference type="InterPro" id="IPR015655">
    <property type="entry name" value="PP2C"/>
</dbReference>
<name>A0A388JWS8_CHABU</name>
<feature type="domain" description="PPM-type phosphatase" evidence="2">
    <location>
        <begin position="119"/>
        <end position="408"/>
    </location>
</feature>
<dbReference type="Pfam" id="PF00481">
    <property type="entry name" value="PP2C"/>
    <property type="match status" value="1"/>
</dbReference>
<dbReference type="GO" id="GO:0030145">
    <property type="term" value="F:manganese ion binding"/>
    <property type="evidence" value="ECO:0007669"/>
    <property type="project" value="EnsemblPlants"/>
</dbReference>
<dbReference type="AlphaFoldDB" id="A0A388JWS8"/>
<accession>A0A388JWS8</accession>
<dbReference type="OrthoDB" id="10264738at2759"/>
<evidence type="ECO:0000313" key="3">
    <source>
        <dbReference type="EMBL" id="GBG62235.1"/>
    </source>
</evidence>
<evidence type="ECO:0000313" key="4">
    <source>
        <dbReference type="Proteomes" id="UP000265515"/>
    </source>
</evidence>
<dbReference type="GO" id="GO:0080005">
    <property type="term" value="P:photosystem stoichiometry adjustment"/>
    <property type="evidence" value="ECO:0007669"/>
    <property type="project" value="EnsemblPlants"/>
</dbReference>
<dbReference type="GO" id="GO:0009579">
    <property type="term" value="C:thylakoid"/>
    <property type="evidence" value="ECO:0007669"/>
    <property type="project" value="EnsemblPlants"/>
</dbReference>
<dbReference type="STRING" id="69332.A0A388JWS8"/>
<dbReference type="InterPro" id="IPR001932">
    <property type="entry name" value="PPM-type_phosphatase-like_dom"/>
</dbReference>
<sequence>MENYTHTWVGTSTEYSSSSEAQLTNNAGRKAGPGDSRSRNRNRKTERYGCRGFIHMQFISRAIMRRFRRKSLPAQAAGVRATTTVDSWRPQASAGNKESDVTEGYLTASENVPAWPKLSFGAMMDQGPRLEMEDEICVVDDVPRGFLYAGVFDGHCGGAAAKFLRDELYPVCRGAMEETYSWDSEDLATKELTNAFLQTDTRLLDWLDAHPEESEQQSGSTATVIFVRMDRILVAHVGDSRVVLSRGGNPVDLCGDHRPFGSSPTAIAEIKRITAAGGWVSHGRLCGSLAVSRAFGDSPYKRHRMRMLEEGLRHGRWTKKFVTRLNMRGEWLTAEPEISYIDLSEDDEFVILASDGLWDVVKSAEAVRFVRKGLLAHGNVQKVTEQLLFYAVQDRNGHDNISIVIIDLGKLGKKKYTMGRTTNHPVNGAT</sequence>
<dbReference type="EMBL" id="BFEA01000027">
    <property type="protein sequence ID" value="GBG62235.1"/>
    <property type="molecule type" value="Genomic_DNA"/>
</dbReference>
<keyword evidence="4" id="KW-1185">Reference proteome</keyword>
<dbReference type="PANTHER" id="PTHR13832">
    <property type="entry name" value="PROTEIN PHOSPHATASE 2C"/>
    <property type="match status" value="1"/>
</dbReference>
<dbReference type="SMART" id="SM00332">
    <property type="entry name" value="PP2Cc"/>
    <property type="match status" value="1"/>
</dbReference>
<dbReference type="GO" id="GO:0009767">
    <property type="term" value="P:photosynthetic electron transport chain"/>
    <property type="evidence" value="ECO:0007669"/>
    <property type="project" value="EnsemblPlants"/>
</dbReference>
<feature type="region of interest" description="Disordered" evidence="1">
    <location>
        <begin position="1"/>
        <end position="46"/>
    </location>
</feature>
<gene>
    <name evidence="3" type="ORF">CBR_g29842</name>
</gene>
<organism evidence="3 4">
    <name type="scientific">Chara braunii</name>
    <name type="common">Braun's stonewort</name>
    <dbReference type="NCBI Taxonomy" id="69332"/>
    <lineage>
        <taxon>Eukaryota</taxon>
        <taxon>Viridiplantae</taxon>
        <taxon>Streptophyta</taxon>
        <taxon>Charophyceae</taxon>
        <taxon>Charales</taxon>
        <taxon>Characeae</taxon>
        <taxon>Chara</taxon>
    </lineage>
</organism>
<proteinExistence type="predicted"/>
<dbReference type="PROSITE" id="PS51746">
    <property type="entry name" value="PPM_2"/>
    <property type="match status" value="1"/>
</dbReference>